<dbReference type="Gene3D" id="1.10.10.10">
    <property type="entry name" value="Winged helix-like DNA-binding domain superfamily/Winged helix DNA-binding domain"/>
    <property type="match status" value="1"/>
</dbReference>
<dbReference type="PANTHER" id="PTHR47691:SF3">
    <property type="entry name" value="HTH-TYPE TRANSCRIPTIONAL REGULATOR RV0890C-RELATED"/>
    <property type="match status" value="1"/>
</dbReference>
<gene>
    <name evidence="6" type="ORF">FHW12_001553</name>
</gene>
<comment type="caution">
    <text evidence="6">The sequence shown here is derived from an EMBL/GenBank/DDBJ whole genome shotgun (WGS) entry which is preliminary data.</text>
</comment>
<evidence type="ECO:0000256" key="4">
    <source>
        <dbReference type="SAM" id="Phobius"/>
    </source>
</evidence>
<dbReference type="Pfam" id="PF00486">
    <property type="entry name" value="Trans_reg_C"/>
    <property type="match status" value="1"/>
</dbReference>
<dbReference type="InterPro" id="IPR036388">
    <property type="entry name" value="WH-like_DNA-bd_sf"/>
</dbReference>
<dbReference type="InterPro" id="IPR011990">
    <property type="entry name" value="TPR-like_helical_dom_sf"/>
</dbReference>
<reference evidence="6 7" key="1">
    <citation type="submission" date="2020-07" db="EMBL/GenBank/DDBJ databases">
        <title>Genomic Encyclopedia of Type Strains, Phase IV (KMG-V): Genome sequencing to study the core and pangenomes of soil and plant-associated prokaryotes.</title>
        <authorList>
            <person name="Whitman W."/>
        </authorList>
    </citation>
    <scope>NUCLEOTIDE SEQUENCE [LARGE SCALE GENOMIC DNA]</scope>
    <source>
        <strain evidence="6 7">RH2WT43</strain>
    </source>
</reference>
<dbReference type="GO" id="GO:0003677">
    <property type="term" value="F:DNA binding"/>
    <property type="evidence" value="ECO:0007669"/>
    <property type="project" value="UniProtKB-UniRule"/>
</dbReference>
<dbReference type="Gene3D" id="1.25.40.10">
    <property type="entry name" value="Tetratricopeptide repeat domain"/>
    <property type="match status" value="1"/>
</dbReference>
<dbReference type="GO" id="GO:0000160">
    <property type="term" value="P:phosphorelay signal transduction system"/>
    <property type="evidence" value="ECO:0007669"/>
    <property type="project" value="InterPro"/>
</dbReference>
<dbReference type="PANTHER" id="PTHR47691">
    <property type="entry name" value="REGULATOR-RELATED"/>
    <property type="match status" value="1"/>
</dbReference>
<dbReference type="EMBL" id="JACGXL010000002">
    <property type="protein sequence ID" value="MBA8887339.1"/>
    <property type="molecule type" value="Genomic_DNA"/>
</dbReference>
<accession>A0A839F0A8</accession>
<feature type="transmembrane region" description="Helical" evidence="4">
    <location>
        <begin position="148"/>
        <end position="167"/>
    </location>
</feature>
<organism evidence="6 7">
    <name type="scientific">Dokdonella fugitiva</name>
    <dbReference type="NCBI Taxonomy" id="328517"/>
    <lineage>
        <taxon>Bacteria</taxon>
        <taxon>Pseudomonadati</taxon>
        <taxon>Pseudomonadota</taxon>
        <taxon>Gammaproteobacteria</taxon>
        <taxon>Lysobacterales</taxon>
        <taxon>Rhodanobacteraceae</taxon>
        <taxon>Dokdonella</taxon>
    </lineage>
</organism>
<keyword evidence="4" id="KW-0472">Membrane</keyword>
<dbReference type="InterPro" id="IPR001867">
    <property type="entry name" value="OmpR/PhoB-type_DNA-bd"/>
</dbReference>
<evidence type="ECO:0000313" key="7">
    <source>
        <dbReference type="Proteomes" id="UP000550401"/>
    </source>
</evidence>
<evidence type="ECO:0000313" key="6">
    <source>
        <dbReference type="EMBL" id="MBA8887339.1"/>
    </source>
</evidence>
<evidence type="ECO:0000256" key="2">
    <source>
        <dbReference type="PROSITE-ProRule" id="PRU01091"/>
    </source>
</evidence>
<keyword evidence="1 2" id="KW-0238">DNA-binding</keyword>
<feature type="DNA-binding region" description="OmpR/PhoB-type" evidence="2">
    <location>
        <begin position="3"/>
        <end position="101"/>
    </location>
</feature>
<evidence type="ECO:0000259" key="5">
    <source>
        <dbReference type="PROSITE" id="PS51755"/>
    </source>
</evidence>
<dbReference type="GO" id="GO:0006355">
    <property type="term" value="P:regulation of DNA-templated transcription"/>
    <property type="evidence" value="ECO:0007669"/>
    <property type="project" value="InterPro"/>
</dbReference>
<feature type="domain" description="OmpR/PhoB-type" evidence="5">
    <location>
        <begin position="3"/>
        <end position="101"/>
    </location>
</feature>
<dbReference type="Proteomes" id="UP000550401">
    <property type="component" value="Unassembled WGS sequence"/>
</dbReference>
<dbReference type="CDD" id="cd00383">
    <property type="entry name" value="trans_reg_C"/>
    <property type="match status" value="1"/>
</dbReference>
<keyword evidence="4" id="KW-1133">Transmembrane helix</keyword>
<feature type="region of interest" description="Disordered" evidence="3">
    <location>
        <begin position="770"/>
        <end position="793"/>
    </location>
</feature>
<evidence type="ECO:0000256" key="3">
    <source>
        <dbReference type="SAM" id="MobiDB-lite"/>
    </source>
</evidence>
<dbReference type="AlphaFoldDB" id="A0A839F0A8"/>
<keyword evidence="4" id="KW-0812">Transmembrane</keyword>
<keyword evidence="7" id="KW-1185">Reference proteome</keyword>
<dbReference type="RefSeq" id="WP_182530419.1">
    <property type="nucleotide sequence ID" value="NZ_JACGXL010000002.1"/>
</dbReference>
<name>A0A839F0A8_9GAMM</name>
<feature type="compositionally biased region" description="Low complexity" evidence="3">
    <location>
        <begin position="778"/>
        <end position="793"/>
    </location>
</feature>
<dbReference type="SUPFAM" id="SSF46894">
    <property type="entry name" value="C-terminal effector domain of the bipartite response regulators"/>
    <property type="match status" value="1"/>
</dbReference>
<evidence type="ECO:0000256" key="1">
    <source>
        <dbReference type="ARBA" id="ARBA00023125"/>
    </source>
</evidence>
<dbReference type="PROSITE" id="PS51755">
    <property type="entry name" value="OMPR_PHOB"/>
    <property type="match status" value="1"/>
</dbReference>
<dbReference type="InterPro" id="IPR016032">
    <property type="entry name" value="Sig_transdc_resp-reg_C-effctor"/>
</dbReference>
<dbReference type="SUPFAM" id="SSF48452">
    <property type="entry name" value="TPR-like"/>
    <property type="match status" value="1"/>
</dbReference>
<dbReference type="SMART" id="SM00862">
    <property type="entry name" value="Trans_reg_C"/>
    <property type="match status" value="1"/>
</dbReference>
<proteinExistence type="predicted"/>
<protein>
    <submittedName>
        <fullName evidence="6">DNA-binding winged helix-turn-helix (WHTH) protein/tetratricopeptide (TPR) repeat protein</fullName>
    </submittedName>
</protein>
<sequence>MARVIYRFGDCSVDPAARELQRDGVLVVLSPKIFDCLAYLIEHRDRAVGRDELIAAVWGRADVTDALLGQAVLKARRAIGDTGEEQRAIRTVPRFGYRWIADVVAEDRADASTPGDAAVATEPVVATPVPEATPASMPAPAPRHRSRIAVLVGGLVVAALFALAWWLHDHAPPAPRAAPGADIVAVLPVGIDADASWSWLRLGLMDLVAQHLRHAGLAVMPSDNIVAVVGDRDGDAEAAARRLRDATGVQRWLDARARRDGDGWRTRLVLHAEADVIEVEAPGADPVAATRASVALLLQRLGRQVAQVDARAPASLDEVRQRAEAAMLVDDLAGARRAIETASADVRDAPELRYRLAQIDLRDGRIGAARARLERLLSDVGAEGDPVLRARILVVASSAAVHLGDLDAALRACAAAAALLEGRNEPAALGRARSACGVAYASVGRFDAAMTEFAQARIAFEITGDALSLARIEANEGLVEITRGRYAEGLDVMRRSEQHFKRLGGRIEVIMAVNDQIEAHLALRQPLDALAASERGWQLLPQTANAEVRHGLQVQHARALAANGRLGEAGALLARVVAEADPAQEKPVLGRARTAQAEIELASGRPQAAVEHARAAVDALANPDDARQRAIAWHTYLRALRGAAPADVAAQQAAFATWAAPRTIASVATWVALADAEGERDPSRADAAYARALASAEATGIPLDIGAVAIGWGERLLDAGELDHASAVLGRVARWAEVDFACSVAQARLYRALGREQPWREALARAQALAGERPVPPAASGSAAPIRAPDAAR</sequence>